<feature type="binding site" evidence="13">
    <location>
        <position position="92"/>
    </location>
    <ligand>
        <name>Zn(2+)</name>
        <dbReference type="ChEBI" id="CHEBI:29105"/>
    </ligand>
</feature>
<evidence type="ECO:0000256" key="4">
    <source>
        <dbReference type="ARBA" id="ARBA00022801"/>
    </source>
</evidence>
<dbReference type="InterPro" id="IPR006549">
    <property type="entry name" value="HAD-SF_hydro_IIIA"/>
</dbReference>
<dbReference type="PIRSF" id="PIRSF004682">
    <property type="entry name" value="GmhB"/>
    <property type="match status" value="1"/>
</dbReference>
<dbReference type="RefSeq" id="WP_245706549.1">
    <property type="nucleotide sequence ID" value="NZ_FNQN01000009.1"/>
</dbReference>
<evidence type="ECO:0000256" key="9">
    <source>
        <dbReference type="PIRNR" id="PIRNR004682"/>
    </source>
</evidence>
<keyword evidence="15" id="KW-1185">Reference proteome</keyword>
<feature type="site" description="Contributes to substrate recognition" evidence="12">
    <location>
        <position position="110"/>
    </location>
</feature>
<comment type="similarity">
    <text evidence="8 9">Belongs to the gmhB family.</text>
</comment>
<keyword evidence="3 13" id="KW-0479">Metal-binding</keyword>
<feature type="site" description="Stabilizes the phosphoryl group" evidence="12">
    <location>
        <position position="53"/>
    </location>
</feature>
<dbReference type="Gene3D" id="3.40.50.1000">
    <property type="entry name" value="HAD superfamily/HAD-like"/>
    <property type="match status" value="1"/>
</dbReference>
<feature type="binding site" evidence="11">
    <location>
        <position position="137"/>
    </location>
    <ligand>
        <name>substrate</name>
    </ligand>
</feature>
<keyword evidence="13" id="KW-0460">Magnesium</keyword>
<feature type="active site" description="Proton donor" evidence="10">
    <location>
        <position position="13"/>
    </location>
</feature>
<dbReference type="EC" id="3.1.3.-" evidence="9"/>
<feature type="binding site" evidence="13">
    <location>
        <position position="11"/>
    </location>
    <ligand>
        <name>Mg(2+)</name>
        <dbReference type="ChEBI" id="CHEBI:18420"/>
    </ligand>
</feature>
<dbReference type="GO" id="GO:0005975">
    <property type="term" value="P:carbohydrate metabolic process"/>
    <property type="evidence" value="ECO:0007669"/>
    <property type="project" value="InterPro"/>
</dbReference>
<organism evidence="14 15">
    <name type="scientific">Desulfuromusa kysingii</name>
    <dbReference type="NCBI Taxonomy" id="37625"/>
    <lineage>
        <taxon>Bacteria</taxon>
        <taxon>Pseudomonadati</taxon>
        <taxon>Thermodesulfobacteriota</taxon>
        <taxon>Desulfuromonadia</taxon>
        <taxon>Desulfuromonadales</taxon>
        <taxon>Geopsychrobacteraceae</taxon>
        <taxon>Desulfuromusa</taxon>
    </lineage>
</organism>
<feature type="site" description="Stabilizes the phosphoryl group" evidence="12">
    <location>
        <position position="111"/>
    </location>
</feature>
<evidence type="ECO:0000256" key="8">
    <source>
        <dbReference type="ARBA" id="ARBA00061616"/>
    </source>
</evidence>
<dbReference type="NCBIfam" id="NF006506">
    <property type="entry name" value="PRK08942.1"/>
    <property type="match status" value="1"/>
</dbReference>
<keyword evidence="4 9" id="KW-0378">Hydrolase</keyword>
<evidence type="ECO:0000256" key="3">
    <source>
        <dbReference type="ARBA" id="ARBA00022723"/>
    </source>
</evidence>
<dbReference type="EMBL" id="FNQN01000009">
    <property type="protein sequence ID" value="SEA65122.1"/>
    <property type="molecule type" value="Genomic_DNA"/>
</dbReference>
<comment type="cofactor">
    <cofactor evidence="13">
        <name>Mg(2+)</name>
        <dbReference type="ChEBI" id="CHEBI:18420"/>
    </cofactor>
</comment>
<evidence type="ECO:0000256" key="10">
    <source>
        <dbReference type="PIRSR" id="PIRSR004682-1"/>
    </source>
</evidence>
<evidence type="ECO:0000313" key="14">
    <source>
        <dbReference type="EMBL" id="SEA65122.1"/>
    </source>
</evidence>
<sequence>MTKKYKAIFLDRDGTINVDKGYLYRCDEFSFLPGVPQALKRLQDAGYLLVVVTNQSGVARGYYQMSDVETLHRYMQEQLLGFGVMLAGVYVCPHHPEGVVERFSCDCDCRKGKPGMLLNAAQDLNINLPQSFMVGDKISDLEAGHRAGCCPLLLIDKTANKESLNFPDSCEAVFENLEQVADYVLNFNSI</sequence>
<reference evidence="14 15" key="1">
    <citation type="submission" date="2016-10" db="EMBL/GenBank/DDBJ databases">
        <authorList>
            <person name="de Groot N.N."/>
        </authorList>
    </citation>
    <scope>NUCLEOTIDE SEQUENCE [LARGE SCALE GENOMIC DNA]</scope>
    <source>
        <strain evidence="14 15">DSM 7343</strain>
    </source>
</reference>
<keyword evidence="6 9" id="KW-0119">Carbohydrate metabolism</keyword>
<feature type="binding site" evidence="13">
    <location>
        <position position="94"/>
    </location>
    <ligand>
        <name>Zn(2+)</name>
        <dbReference type="ChEBI" id="CHEBI:29105"/>
    </ligand>
</feature>
<feature type="binding site" evidence="13">
    <location>
        <position position="109"/>
    </location>
    <ligand>
        <name>Zn(2+)</name>
        <dbReference type="ChEBI" id="CHEBI:29105"/>
    </ligand>
</feature>
<feature type="binding site" evidence="13">
    <location>
        <position position="107"/>
    </location>
    <ligand>
        <name>Zn(2+)</name>
        <dbReference type="ChEBI" id="CHEBI:29105"/>
    </ligand>
</feature>
<feature type="binding site" evidence="13">
    <location>
        <position position="137"/>
    </location>
    <ligand>
        <name>Mg(2+)</name>
        <dbReference type="ChEBI" id="CHEBI:18420"/>
    </ligand>
</feature>
<dbReference type="GO" id="GO:0016791">
    <property type="term" value="F:phosphatase activity"/>
    <property type="evidence" value="ECO:0007669"/>
    <property type="project" value="InterPro"/>
</dbReference>
<dbReference type="InterPro" id="IPR036412">
    <property type="entry name" value="HAD-like_sf"/>
</dbReference>
<dbReference type="NCBIfam" id="TIGR01656">
    <property type="entry name" value="Histidinol-ppas"/>
    <property type="match status" value="1"/>
</dbReference>
<comment type="cofactor">
    <cofactor evidence="13">
        <name>Zn(2+)</name>
        <dbReference type="ChEBI" id="CHEBI:29105"/>
    </cofactor>
</comment>
<protein>
    <recommendedName>
        <fullName evidence="7 9">D,D-heptose 1,7-bisphosphate phosphatase</fullName>
        <ecNumber evidence="9">3.1.3.-</ecNumber>
    </recommendedName>
</protein>
<evidence type="ECO:0000313" key="15">
    <source>
        <dbReference type="Proteomes" id="UP000199409"/>
    </source>
</evidence>
<name>A0A1H4CYE4_9BACT</name>
<dbReference type="InterPro" id="IPR004446">
    <property type="entry name" value="Heptose_bisP_phosphatase"/>
</dbReference>
<keyword evidence="5 13" id="KW-0862">Zinc</keyword>
<evidence type="ECO:0000256" key="11">
    <source>
        <dbReference type="PIRSR" id="PIRSR004682-2"/>
    </source>
</evidence>
<gene>
    <name evidence="14" type="ORF">SAMN05660420_02720</name>
</gene>
<feature type="binding site" evidence="11">
    <location>
        <begin position="11"/>
        <end position="13"/>
    </location>
    <ligand>
        <name>substrate</name>
    </ligand>
</feature>
<feature type="binding site" evidence="13">
    <location>
        <position position="13"/>
    </location>
    <ligand>
        <name>Mg(2+)</name>
        <dbReference type="ChEBI" id="CHEBI:18420"/>
    </ligand>
</feature>
<dbReference type="InterPro" id="IPR023214">
    <property type="entry name" value="HAD_sf"/>
</dbReference>
<evidence type="ECO:0000256" key="6">
    <source>
        <dbReference type="ARBA" id="ARBA00023277"/>
    </source>
</evidence>
<dbReference type="PANTHER" id="PTHR42891:SF1">
    <property type="entry name" value="D-GLYCERO-BETA-D-MANNO-HEPTOSE-1,7-BISPHOSPHATE 7-PHOSPHATASE"/>
    <property type="match status" value="1"/>
</dbReference>
<dbReference type="Proteomes" id="UP000199409">
    <property type="component" value="Unassembled WGS sequence"/>
</dbReference>
<proteinExistence type="inferred from homology"/>
<dbReference type="AlphaFoldDB" id="A0A1H4CYE4"/>
<dbReference type="GO" id="GO:0046872">
    <property type="term" value="F:metal ion binding"/>
    <property type="evidence" value="ECO:0007669"/>
    <property type="project" value="UniProtKB-KW"/>
</dbReference>
<feature type="binding site" evidence="11">
    <location>
        <begin position="19"/>
        <end position="22"/>
    </location>
    <ligand>
        <name>substrate</name>
    </ligand>
</feature>
<evidence type="ECO:0000256" key="1">
    <source>
        <dbReference type="ARBA" id="ARBA00004496"/>
    </source>
</evidence>
<dbReference type="SUPFAM" id="SSF56784">
    <property type="entry name" value="HAD-like"/>
    <property type="match status" value="1"/>
</dbReference>
<evidence type="ECO:0000256" key="13">
    <source>
        <dbReference type="PIRSR" id="PIRSR004682-4"/>
    </source>
</evidence>
<dbReference type="CDD" id="cd07503">
    <property type="entry name" value="HAD_HisB-N"/>
    <property type="match status" value="1"/>
</dbReference>
<accession>A0A1H4CYE4</accession>
<feature type="active site" description="Nucleophile" evidence="10">
    <location>
        <position position="11"/>
    </location>
</feature>
<dbReference type="NCBIfam" id="TIGR00213">
    <property type="entry name" value="GmhB_yaeD"/>
    <property type="match status" value="1"/>
</dbReference>
<dbReference type="FunFam" id="3.40.50.1000:FF:000037">
    <property type="entry name" value="D,D-heptose 1,7-bisphosphate phosphatase"/>
    <property type="match status" value="1"/>
</dbReference>
<evidence type="ECO:0000256" key="12">
    <source>
        <dbReference type="PIRSR" id="PIRSR004682-3"/>
    </source>
</evidence>
<dbReference type="STRING" id="37625.SAMN05660420_02720"/>
<evidence type="ECO:0000256" key="7">
    <source>
        <dbReference type="ARBA" id="ARBA00031828"/>
    </source>
</evidence>
<evidence type="ECO:0000256" key="2">
    <source>
        <dbReference type="ARBA" id="ARBA00022490"/>
    </source>
</evidence>
<comment type="subcellular location">
    <subcellularLocation>
        <location evidence="1 9">Cytoplasm</location>
    </subcellularLocation>
</comment>
<dbReference type="Pfam" id="PF13242">
    <property type="entry name" value="Hydrolase_like"/>
    <property type="match status" value="1"/>
</dbReference>
<feature type="binding site" evidence="13">
    <location>
        <position position="136"/>
    </location>
    <ligand>
        <name>Mg(2+)</name>
        <dbReference type="ChEBI" id="CHEBI:18420"/>
    </ligand>
</feature>
<dbReference type="InterPro" id="IPR006543">
    <property type="entry name" value="Histidinol-phos"/>
</dbReference>
<feature type="binding site" evidence="11">
    <location>
        <begin position="53"/>
        <end position="56"/>
    </location>
    <ligand>
        <name>substrate</name>
    </ligand>
</feature>
<feature type="binding site" evidence="11">
    <location>
        <begin position="110"/>
        <end position="111"/>
    </location>
    <ligand>
        <name>substrate</name>
    </ligand>
</feature>
<dbReference type="NCBIfam" id="TIGR01662">
    <property type="entry name" value="HAD-SF-IIIA"/>
    <property type="match status" value="1"/>
</dbReference>
<keyword evidence="2 9" id="KW-0963">Cytoplasm</keyword>
<dbReference type="PANTHER" id="PTHR42891">
    <property type="entry name" value="D-GLYCERO-BETA-D-MANNO-HEPTOSE-1,7-BISPHOSPHATE 7-PHOSPHATASE"/>
    <property type="match status" value="1"/>
</dbReference>
<evidence type="ECO:0000256" key="5">
    <source>
        <dbReference type="ARBA" id="ARBA00022833"/>
    </source>
</evidence>
<dbReference type="GO" id="GO:0005737">
    <property type="term" value="C:cytoplasm"/>
    <property type="evidence" value="ECO:0007669"/>
    <property type="project" value="UniProtKB-SubCell"/>
</dbReference>